<sequence>METQFSPEAEAGLLGSILLEASRVMPKCIEREISPNHFYDLRNRKIFEILQKMDFQKIDLVSVSDQLRENASEIPIEYFSELSDSVDVSAYSESYMEILEKTFRKREMLGKLQEMAVSVEKGKTKTTETLFQEIQKFRERGGDNFPEIIDAADWCEREPPSAEPLLRDTFDLGDKVALIGPSKTRKTYFTLQLALCVATGHDFLNWAIEKPRKVLVLQFEIKDAHFHKRVNAVARAMGLSADALRGNLSIANLRGADFRASDIARIAKRERAELVIIDPLYKLIDGDENSAHDMKPILAVFDRVMRETGAALLYVHHDAKGSAGDRNMRDRGAGSGVVARDYDACFALTPHRDNESAVVVSALLRNYAPQPDFVAEFWSNKFKISDLPAVAETSRNARKKQEVTATDAEIIAQADCSMSEFRLRLKEKCGLTDSNARKVIDDFPANGKLERFRKPGSRETWIATPERIEQLKLDWKF</sequence>
<dbReference type="InterPro" id="IPR027417">
    <property type="entry name" value="P-loop_NTPase"/>
</dbReference>
<accession>A0A6C2UDF9</accession>
<evidence type="ECO:0000313" key="6">
    <source>
        <dbReference type="Proteomes" id="UP000346198"/>
    </source>
</evidence>
<dbReference type="InterPro" id="IPR007693">
    <property type="entry name" value="DNA_helicase_DnaB-like_N"/>
</dbReference>
<evidence type="ECO:0000256" key="3">
    <source>
        <dbReference type="ARBA" id="ARBA00023125"/>
    </source>
</evidence>
<evidence type="ECO:0000256" key="1">
    <source>
        <dbReference type="ARBA" id="ARBA00022515"/>
    </source>
</evidence>
<keyword evidence="1" id="KW-0639">Primosome</keyword>
<dbReference type="Pfam" id="PF13481">
    <property type="entry name" value="AAA_25"/>
    <property type="match status" value="1"/>
</dbReference>
<dbReference type="PANTHER" id="PTHR30153">
    <property type="entry name" value="REPLICATIVE DNA HELICASE DNAB"/>
    <property type="match status" value="1"/>
</dbReference>
<gene>
    <name evidence="5" type="primary">repA</name>
    <name evidence="5" type="ORF">SCARR_00279</name>
</gene>
<name>A0A6C2UDF9_9BACT</name>
<proteinExistence type="predicted"/>
<keyword evidence="6" id="KW-1185">Reference proteome</keyword>
<keyword evidence="3" id="KW-0238">DNA-binding</keyword>
<evidence type="ECO:0000256" key="2">
    <source>
        <dbReference type="ARBA" id="ARBA00022705"/>
    </source>
</evidence>
<dbReference type="Gene3D" id="1.10.860.10">
    <property type="entry name" value="DNAb Helicase, Chain A"/>
    <property type="match status" value="1"/>
</dbReference>
<dbReference type="SUPFAM" id="SSF52540">
    <property type="entry name" value="P-loop containing nucleoside triphosphate hydrolases"/>
    <property type="match status" value="1"/>
</dbReference>
<organism evidence="5 6">
    <name type="scientific">Pontiella sulfatireligans</name>
    <dbReference type="NCBI Taxonomy" id="2750658"/>
    <lineage>
        <taxon>Bacteria</taxon>
        <taxon>Pseudomonadati</taxon>
        <taxon>Kiritimatiellota</taxon>
        <taxon>Kiritimatiellia</taxon>
        <taxon>Kiritimatiellales</taxon>
        <taxon>Pontiellaceae</taxon>
        <taxon>Pontiella</taxon>
    </lineage>
</organism>
<dbReference type="SUPFAM" id="SSF48024">
    <property type="entry name" value="N-terminal domain of DnaB helicase"/>
    <property type="match status" value="1"/>
</dbReference>
<keyword evidence="2" id="KW-0235">DNA replication</keyword>
<dbReference type="AlphaFoldDB" id="A0A6C2UDF9"/>
<dbReference type="Gene3D" id="3.40.50.300">
    <property type="entry name" value="P-loop containing nucleotide triphosphate hydrolases"/>
    <property type="match status" value="1"/>
</dbReference>
<dbReference type="Pfam" id="PF00772">
    <property type="entry name" value="DnaB"/>
    <property type="match status" value="1"/>
</dbReference>
<evidence type="ECO:0000313" key="5">
    <source>
        <dbReference type="EMBL" id="VGO18228.1"/>
    </source>
</evidence>
<protein>
    <submittedName>
        <fullName evidence="5">Regulatory protein RepA</fullName>
    </submittedName>
</protein>
<dbReference type="RefSeq" id="WP_281281163.1">
    <property type="nucleotide sequence ID" value="NZ_CAAHFH010000001.1"/>
</dbReference>
<feature type="domain" description="DNA helicase DnaB-like N-terminal" evidence="4">
    <location>
        <begin position="5"/>
        <end position="100"/>
    </location>
</feature>
<dbReference type="Proteomes" id="UP000346198">
    <property type="component" value="Unassembled WGS sequence"/>
</dbReference>
<dbReference type="GO" id="GO:0005829">
    <property type="term" value="C:cytosol"/>
    <property type="evidence" value="ECO:0007669"/>
    <property type="project" value="TreeGrafter"/>
</dbReference>
<dbReference type="EMBL" id="CAAHFH010000001">
    <property type="protein sequence ID" value="VGO18228.1"/>
    <property type="molecule type" value="Genomic_DNA"/>
</dbReference>
<dbReference type="GO" id="GO:0003678">
    <property type="term" value="F:DNA helicase activity"/>
    <property type="evidence" value="ECO:0007669"/>
    <property type="project" value="InterPro"/>
</dbReference>
<dbReference type="GO" id="GO:1990077">
    <property type="term" value="C:primosome complex"/>
    <property type="evidence" value="ECO:0007669"/>
    <property type="project" value="UniProtKB-KW"/>
</dbReference>
<dbReference type="GO" id="GO:0003677">
    <property type="term" value="F:DNA binding"/>
    <property type="evidence" value="ECO:0007669"/>
    <property type="project" value="UniProtKB-KW"/>
</dbReference>
<dbReference type="InterPro" id="IPR016136">
    <property type="entry name" value="DNA_helicase_N/primase_C"/>
</dbReference>
<dbReference type="GO" id="GO:0006269">
    <property type="term" value="P:DNA replication, synthesis of primer"/>
    <property type="evidence" value="ECO:0007669"/>
    <property type="project" value="UniProtKB-KW"/>
</dbReference>
<evidence type="ECO:0000259" key="4">
    <source>
        <dbReference type="Pfam" id="PF00772"/>
    </source>
</evidence>
<dbReference type="PANTHER" id="PTHR30153:SF2">
    <property type="entry name" value="REPLICATIVE DNA HELICASE"/>
    <property type="match status" value="1"/>
</dbReference>
<dbReference type="InterPro" id="IPR036185">
    <property type="entry name" value="DNA_heli_DnaB-like_N_sf"/>
</dbReference>
<dbReference type="GO" id="GO:0005524">
    <property type="term" value="F:ATP binding"/>
    <property type="evidence" value="ECO:0007669"/>
    <property type="project" value="InterPro"/>
</dbReference>
<reference evidence="5 6" key="1">
    <citation type="submission" date="2019-04" db="EMBL/GenBank/DDBJ databases">
        <authorList>
            <person name="Van Vliet M D."/>
        </authorList>
    </citation>
    <scope>NUCLEOTIDE SEQUENCE [LARGE SCALE GENOMIC DNA]</scope>
    <source>
        <strain evidence="5 6">F21</strain>
    </source>
</reference>